<proteinExistence type="predicted"/>
<protein>
    <recommendedName>
        <fullName evidence="5">Secreted protein</fullName>
    </recommendedName>
</protein>
<evidence type="ECO:0000256" key="1">
    <source>
        <dbReference type="SAM" id="MobiDB-lite"/>
    </source>
</evidence>
<dbReference type="EMBL" id="LT629770">
    <property type="protein sequence ID" value="SDS52763.1"/>
    <property type="molecule type" value="Genomic_DNA"/>
</dbReference>
<organism evidence="3 4">
    <name type="scientific">Microbacterium paraoxydans</name>
    <dbReference type="NCBI Taxonomy" id="199592"/>
    <lineage>
        <taxon>Bacteria</taxon>
        <taxon>Bacillati</taxon>
        <taxon>Actinomycetota</taxon>
        <taxon>Actinomycetes</taxon>
        <taxon>Micrococcales</taxon>
        <taxon>Microbacteriaceae</taxon>
        <taxon>Microbacterium</taxon>
    </lineage>
</organism>
<accession>A0A1H1SY55</accession>
<dbReference type="AlphaFoldDB" id="A0A1H1SY55"/>
<name>A0A1H1SY55_9MICO</name>
<evidence type="ECO:0000313" key="3">
    <source>
        <dbReference type="EMBL" id="SDS52763.1"/>
    </source>
</evidence>
<dbReference type="Proteomes" id="UP000182126">
    <property type="component" value="Chromosome I"/>
</dbReference>
<dbReference type="PROSITE" id="PS51257">
    <property type="entry name" value="PROKAR_LIPOPROTEIN"/>
    <property type="match status" value="1"/>
</dbReference>
<evidence type="ECO:0000256" key="2">
    <source>
        <dbReference type="SAM" id="SignalP"/>
    </source>
</evidence>
<gene>
    <name evidence="3" type="ORF">SAMN04489809_2054</name>
</gene>
<feature type="chain" id="PRO_5009260533" description="Secreted protein" evidence="2">
    <location>
        <begin position="30"/>
        <end position="155"/>
    </location>
</feature>
<dbReference type="GeneID" id="36298367"/>
<sequence length="155" mass="15661">MMSTRRRSIARLAAPILILGFLLSGCTPAAEDPAPTRTAAEGAPQIPGEDEGVVGATSVPEDVPDAPEVRAGTQITTCTTEDDGGTAEGVVGNPTDEDAAYVVTVFFTTDAATVVGSGQVTVEVPAGEEADWSLTADFVPPSDLRCALRGAGAAS</sequence>
<evidence type="ECO:0008006" key="5">
    <source>
        <dbReference type="Google" id="ProtNLM"/>
    </source>
</evidence>
<reference evidence="3 4" key="1">
    <citation type="submission" date="2016-10" db="EMBL/GenBank/DDBJ databases">
        <authorList>
            <person name="de Groot N.N."/>
        </authorList>
    </citation>
    <scope>NUCLEOTIDE SEQUENCE [LARGE SCALE GENOMIC DNA]</scope>
    <source>
        <strain evidence="3 4">DSM 15019</strain>
    </source>
</reference>
<evidence type="ECO:0000313" key="4">
    <source>
        <dbReference type="Proteomes" id="UP000182126"/>
    </source>
</evidence>
<feature type="region of interest" description="Disordered" evidence="1">
    <location>
        <begin position="31"/>
        <end position="66"/>
    </location>
</feature>
<feature type="signal peptide" evidence="2">
    <location>
        <begin position="1"/>
        <end position="29"/>
    </location>
</feature>
<keyword evidence="2" id="KW-0732">Signal</keyword>
<dbReference type="eggNOG" id="ENOG5030P0I">
    <property type="taxonomic scope" value="Bacteria"/>
</dbReference>
<dbReference type="RefSeq" id="WP_060923308.1">
    <property type="nucleotide sequence ID" value="NZ_CBDRLI010000001.1"/>
</dbReference>